<dbReference type="CDD" id="cd07377">
    <property type="entry name" value="WHTH_GntR"/>
    <property type="match status" value="1"/>
</dbReference>
<evidence type="ECO:0000256" key="4">
    <source>
        <dbReference type="ARBA" id="ARBA00023163"/>
    </source>
</evidence>
<dbReference type="Proteomes" id="UP000715965">
    <property type="component" value="Unassembled WGS sequence"/>
</dbReference>
<feature type="region of interest" description="Disordered" evidence="5">
    <location>
        <begin position="1"/>
        <end position="24"/>
    </location>
</feature>
<evidence type="ECO:0000313" key="7">
    <source>
        <dbReference type="EMBL" id="MBE7942875.1"/>
    </source>
</evidence>
<feature type="compositionally biased region" description="Pro residues" evidence="5">
    <location>
        <begin position="1"/>
        <end position="12"/>
    </location>
</feature>
<keyword evidence="2" id="KW-0805">Transcription regulation</keyword>
<comment type="caution">
    <text evidence="7">The sequence shown here is derived from an EMBL/GenBank/DDBJ whole genome shotgun (WGS) entry which is preliminary data.</text>
</comment>
<dbReference type="PANTHER" id="PTHR46577:SF2">
    <property type="entry name" value="TRANSCRIPTIONAL REGULATORY PROTEIN"/>
    <property type="match status" value="1"/>
</dbReference>
<keyword evidence="1" id="KW-0663">Pyridoxal phosphate</keyword>
<dbReference type="Gene3D" id="1.10.10.10">
    <property type="entry name" value="Winged helix-like DNA-binding domain superfamily/Winged helix DNA-binding domain"/>
    <property type="match status" value="1"/>
</dbReference>
<dbReference type="EMBL" id="JADDOJ010000205">
    <property type="protein sequence ID" value="MBE7942875.1"/>
    <property type="molecule type" value="Genomic_DNA"/>
</dbReference>
<reference evidence="7 8" key="1">
    <citation type="submission" date="2020-10" db="EMBL/GenBank/DDBJ databases">
        <title>Draft genome of Ramlibacter aquaticus LMG 30558.</title>
        <authorList>
            <person name="Props R."/>
        </authorList>
    </citation>
    <scope>NUCLEOTIDE SEQUENCE [LARGE SCALE GENOMIC DNA]</scope>
    <source>
        <strain evidence="7 8">LMG 30558</strain>
    </source>
</reference>
<dbReference type="SMART" id="SM00345">
    <property type="entry name" value="HTH_GNTR"/>
    <property type="match status" value="1"/>
</dbReference>
<evidence type="ECO:0000313" key="8">
    <source>
        <dbReference type="Proteomes" id="UP000715965"/>
    </source>
</evidence>
<organism evidence="7 8">
    <name type="scientific">Ramlibacter aquaticus</name>
    <dbReference type="NCBI Taxonomy" id="2780094"/>
    <lineage>
        <taxon>Bacteria</taxon>
        <taxon>Pseudomonadati</taxon>
        <taxon>Pseudomonadota</taxon>
        <taxon>Betaproteobacteria</taxon>
        <taxon>Burkholderiales</taxon>
        <taxon>Comamonadaceae</taxon>
        <taxon>Ramlibacter</taxon>
    </lineage>
</organism>
<dbReference type="SUPFAM" id="SSF46785">
    <property type="entry name" value="Winged helix' DNA-binding domain"/>
    <property type="match status" value="1"/>
</dbReference>
<feature type="compositionally biased region" description="Pro residues" evidence="5">
    <location>
        <begin position="103"/>
        <end position="114"/>
    </location>
</feature>
<dbReference type="InterPro" id="IPR000524">
    <property type="entry name" value="Tscrpt_reg_HTH_GntR"/>
</dbReference>
<feature type="domain" description="HTH gntR-type" evidence="6">
    <location>
        <begin position="27"/>
        <end position="95"/>
    </location>
</feature>
<protein>
    <submittedName>
        <fullName evidence="7">Winged helix-turn-helix transcriptional regulator</fullName>
    </submittedName>
</protein>
<keyword evidence="4" id="KW-0804">Transcription</keyword>
<sequence length="131" mass="13849">MAPTPTPKPGPVTPKKQAAPQNARASGALIHRIFNEYRGRIESRALAVGERLPSVRAMAASMSISNETGLRAYDKLAAAGYLEARRGSGFYVSPRALEVGAPTPSPRWEGPPSPGSWDHLLQSTGPEGDSA</sequence>
<feature type="non-terminal residue" evidence="7">
    <location>
        <position position="131"/>
    </location>
</feature>
<evidence type="ECO:0000256" key="5">
    <source>
        <dbReference type="SAM" id="MobiDB-lite"/>
    </source>
</evidence>
<feature type="region of interest" description="Disordered" evidence="5">
    <location>
        <begin position="97"/>
        <end position="131"/>
    </location>
</feature>
<proteinExistence type="predicted"/>
<keyword evidence="8" id="KW-1185">Reference proteome</keyword>
<dbReference type="PROSITE" id="PS50949">
    <property type="entry name" value="HTH_GNTR"/>
    <property type="match status" value="1"/>
</dbReference>
<name>A0ABR9SKT1_9BURK</name>
<dbReference type="PANTHER" id="PTHR46577">
    <property type="entry name" value="HTH-TYPE TRANSCRIPTIONAL REGULATORY PROTEIN GABR"/>
    <property type="match status" value="1"/>
</dbReference>
<dbReference type="InterPro" id="IPR036390">
    <property type="entry name" value="WH_DNA-bd_sf"/>
</dbReference>
<accession>A0ABR9SKT1</accession>
<dbReference type="Pfam" id="PF00392">
    <property type="entry name" value="GntR"/>
    <property type="match status" value="1"/>
</dbReference>
<evidence type="ECO:0000256" key="1">
    <source>
        <dbReference type="ARBA" id="ARBA00022898"/>
    </source>
</evidence>
<evidence type="ECO:0000256" key="3">
    <source>
        <dbReference type="ARBA" id="ARBA00023125"/>
    </source>
</evidence>
<keyword evidence="3" id="KW-0238">DNA-binding</keyword>
<dbReference type="InterPro" id="IPR036388">
    <property type="entry name" value="WH-like_DNA-bd_sf"/>
</dbReference>
<gene>
    <name evidence="7" type="ORF">IM725_20130</name>
</gene>
<evidence type="ECO:0000256" key="2">
    <source>
        <dbReference type="ARBA" id="ARBA00023015"/>
    </source>
</evidence>
<evidence type="ECO:0000259" key="6">
    <source>
        <dbReference type="PROSITE" id="PS50949"/>
    </source>
</evidence>
<dbReference type="InterPro" id="IPR051446">
    <property type="entry name" value="HTH_trans_reg/aminotransferase"/>
</dbReference>